<evidence type="ECO:0000259" key="17">
    <source>
        <dbReference type="SMART" id="SM00474"/>
    </source>
</evidence>
<dbReference type="InterPro" id="IPR019760">
    <property type="entry name" value="DNA-dir_DNA_pol_A_CS"/>
</dbReference>
<dbReference type="InterPro" id="IPR008918">
    <property type="entry name" value="HhH2"/>
</dbReference>
<evidence type="ECO:0000256" key="2">
    <source>
        <dbReference type="ARBA" id="ARBA00012417"/>
    </source>
</evidence>
<comment type="similarity">
    <text evidence="1 16">Belongs to the DNA polymerase type-A family.</text>
</comment>
<dbReference type="FunFam" id="1.10.150.20:FF:000002">
    <property type="entry name" value="DNA polymerase I"/>
    <property type="match status" value="1"/>
</dbReference>
<dbReference type="PANTHER" id="PTHR10133">
    <property type="entry name" value="DNA POLYMERASE I"/>
    <property type="match status" value="1"/>
</dbReference>
<dbReference type="CDD" id="cd09898">
    <property type="entry name" value="H3TH_53EXO"/>
    <property type="match status" value="1"/>
</dbReference>
<dbReference type="GO" id="GO:0003887">
    <property type="term" value="F:DNA-directed DNA polymerase activity"/>
    <property type="evidence" value="ECO:0007669"/>
    <property type="project" value="UniProtKB-UniRule"/>
</dbReference>
<dbReference type="Gene3D" id="3.30.70.370">
    <property type="match status" value="1"/>
</dbReference>
<dbReference type="SUPFAM" id="SSF88723">
    <property type="entry name" value="PIN domain-like"/>
    <property type="match status" value="1"/>
</dbReference>
<dbReference type="InterPro" id="IPR029060">
    <property type="entry name" value="PIN-like_dom_sf"/>
</dbReference>
<dbReference type="GO" id="GO:0006302">
    <property type="term" value="P:double-strand break repair"/>
    <property type="evidence" value="ECO:0007669"/>
    <property type="project" value="TreeGrafter"/>
</dbReference>
<evidence type="ECO:0000313" key="20">
    <source>
        <dbReference type="EMBL" id="TYT73757.1"/>
    </source>
</evidence>
<keyword evidence="13 16" id="KW-0234">DNA repair</keyword>
<evidence type="ECO:0000313" key="21">
    <source>
        <dbReference type="Proteomes" id="UP000321899"/>
    </source>
</evidence>
<dbReference type="SUPFAM" id="SSF53098">
    <property type="entry name" value="Ribonuclease H-like"/>
    <property type="match status" value="1"/>
</dbReference>
<feature type="domain" description="5'-3' exonuclease" evidence="18">
    <location>
        <begin position="3"/>
        <end position="259"/>
    </location>
</feature>
<dbReference type="InterPro" id="IPR002421">
    <property type="entry name" value="5-3_exonuclease"/>
</dbReference>
<evidence type="ECO:0000256" key="10">
    <source>
        <dbReference type="ARBA" id="ARBA00022839"/>
    </source>
</evidence>
<dbReference type="OrthoDB" id="9806424at2"/>
<evidence type="ECO:0000256" key="5">
    <source>
        <dbReference type="ARBA" id="ARBA00022695"/>
    </source>
</evidence>
<evidence type="ECO:0000256" key="16">
    <source>
        <dbReference type="RuleBase" id="RU004460"/>
    </source>
</evidence>
<evidence type="ECO:0000256" key="4">
    <source>
        <dbReference type="ARBA" id="ARBA00022679"/>
    </source>
</evidence>
<comment type="function">
    <text evidence="16">In addition to polymerase activity, this DNA polymerase exhibits 3'-5' and 5'-3' exonuclease activity.</text>
</comment>
<dbReference type="Proteomes" id="UP000321899">
    <property type="component" value="Unassembled WGS sequence"/>
</dbReference>
<dbReference type="GO" id="GO:0003677">
    <property type="term" value="F:DNA binding"/>
    <property type="evidence" value="ECO:0007669"/>
    <property type="project" value="UniProtKB-UniRule"/>
</dbReference>
<feature type="domain" description="3'-5' exonuclease" evidence="17">
    <location>
        <begin position="299"/>
        <end position="484"/>
    </location>
</feature>
<evidence type="ECO:0000256" key="1">
    <source>
        <dbReference type="ARBA" id="ARBA00007705"/>
    </source>
</evidence>
<accession>A0A5S5MDH3</accession>
<dbReference type="SUPFAM" id="SSF56672">
    <property type="entry name" value="DNA/RNA polymerases"/>
    <property type="match status" value="1"/>
</dbReference>
<feature type="domain" description="DNA-directed DNA polymerase family A palm" evidence="19">
    <location>
        <begin position="653"/>
        <end position="859"/>
    </location>
</feature>
<dbReference type="RefSeq" id="WP_139450298.1">
    <property type="nucleotide sequence ID" value="NZ_VDMB01000021.1"/>
</dbReference>
<dbReference type="InterPro" id="IPR020046">
    <property type="entry name" value="5-3_exonucl_a-hlix_arch_N"/>
</dbReference>
<dbReference type="Pfam" id="PF02739">
    <property type="entry name" value="5_3_exonuc_N"/>
    <property type="match status" value="1"/>
</dbReference>
<dbReference type="Gene3D" id="1.20.1060.10">
    <property type="entry name" value="Taq DNA Polymerase, Chain T, domain 4"/>
    <property type="match status" value="1"/>
</dbReference>
<evidence type="ECO:0000256" key="12">
    <source>
        <dbReference type="ARBA" id="ARBA00023125"/>
    </source>
</evidence>
<dbReference type="PRINTS" id="PR00868">
    <property type="entry name" value="DNAPOLI"/>
</dbReference>
<dbReference type="Gene3D" id="3.40.50.1010">
    <property type="entry name" value="5'-nuclease"/>
    <property type="match status" value="1"/>
</dbReference>
<dbReference type="FunFam" id="1.20.1060.10:FF:000001">
    <property type="entry name" value="DNA polymerase I"/>
    <property type="match status" value="1"/>
</dbReference>
<keyword evidence="21" id="KW-1185">Reference proteome</keyword>
<dbReference type="SMART" id="SM00474">
    <property type="entry name" value="35EXOc"/>
    <property type="match status" value="1"/>
</dbReference>
<keyword evidence="10 16" id="KW-0269">Exonuclease</keyword>
<dbReference type="GO" id="GO:0006261">
    <property type="term" value="P:DNA-templated DNA replication"/>
    <property type="evidence" value="ECO:0007669"/>
    <property type="project" value="UniProtKB-UniRule"/>
</dbReference>
<name>A0A5S5MDH3_9BACT</name>
<keyword evidence="7" id="KW-0540">Nuclease</keyword>
<dbReference type="NCBIfam" id="TIGR00593">
    <property type="entry name" value="pola"/>
    <property type="match status" value="1"/>
</dbReference>
<dbReference type="SMART" id="SM00475">
    <property type="entry name" value="53EXOc"/>
    <property type="match status" value="1"/>
</dbReference>
<dbReference type="GO" id="GO:0008409">
    <property type="term" value="F:5'-3' exonuclease activity"/>
    <property type="evidence" value="ECO:0007669"/>
    <property type="project" value="UniProtKB-UniRule"/>
</dbReference>
<keyword evidence="8 16" id="KW-0227">DNA damage</keyword>
<evidence type="ECO:0000256" key="15">
    <source>
        <dbReference type="NCBIfam" id="TIGR00593"/>
    </source>
</evidence>
<dbReference type="CDD" id="cd09859">
    <property type="entry name" value="PIN_53EXO"/>
    <property type="match status" value="1"/>
</dbReference>
<dbReference type="GO" id="GO:0008408">
    <property type="term" value="F:3'-5' exonuclease activity"/>
    <property type="evidence" value="ECO:0007669"/>
    <property type="project" value="UniProtKB-UniRule"/>
</dbReference>
<dbReference type="FunFam" id="3.40.50.1010:FF:000001">
    <property type="entry name" value="DNA polymerase I"/>
    <property type="match status" value="1"/>
</dbReference>
<dbReference type="PANTHER" id="PTHR10133:SF27">
    <property type="entry name" value="DNA POLYMERASE NU"/>
    <property type="match status" value="1"/>
</dbReference>
<evidence type="ECO:0000256" key="8">
    <source>
        <dbReference type="ARBA" id="ARBA00022763"/>
    </source>
</evidence>
<dbReference type="FunFam" id="1.10.150.20:FF:000003">
    <property type="entry name" value="DNA polymerase I"/>
    <property type="match status" value="1"/>
</dbReference>
<dbReference type="EC" id="2.7.7.7" evidence="2 15"/>
<evidence type="ECO:0000256" key="13">
    <source>
        <dbReference type="ARBA" id="ARBA00023204"/>
    </source>
</evidence>
<dbReference type="InterPro" id="IPR020045">
    <property type="entry name" value="DNA_polI_H3TH"/>
</dbReference>
<dbReference type="Pfam" id="PF01612">
    <property type="entry name" value="DNA_pol_A_exo1"/>
    <property type="match status" value="1"/>
</dbReference>
<evidence type="ECO:0000256" key="6">
    <source>
        <dbReference type="ARBA" id="ARBA00022705"/>
    </source>
</evidence>
<keyword evidence="6 16" id="KW-0235">DNA replication</keyword>
<evidence type="ECO:0000256" key="7">
    <source>
        <dbReference type="ARBA" id="ARBA00022722"/>
    </source>
</evidence>
<dbReference type="SUPFAM" id="SSF47807">
    <property type="entry name" value="5' to 3' exonuclease, C-terminal subdomain"/>
    <property type="match status" value="1"/>
</dbReference>
<evidence type="ECO:0000256" key="3">
    <source>
        <dbReference type="ARBA" id="ARBA00020311"/>
    </source>
</evidence>
<organism evidence="20 21">
    <name type="scientific">Desulfobotulus mexicanus</name>
    <dbReference type="NCBI Taxonomy" id="2586642"/>
    <lineage>
        <taxon>Bacteria</taxon>
        <taxon>Pseudomonadati</taxon>
        <taxon>Thermodesulfobacteriota</taxon>
        <taxon>Desulfobacteria</taxon>
        <taxon>Desulfobacterales</taxon>
        <taxon>Desulfobacteraceae</taxon>
        <taxon>Desulfobotulus</taxon>
    </lineage>
</organism>
<keyword evidence="9 16" id="KW-0378">Hydrolase</keyword>
<evidence type="ECO:0000256" key="9">
    <source>
        <dbReference type="ARBA" id="ARBA00022801"/>
    </source>
</evidence>
<keyword evidence="12 16" id="KW-0238">DNA-binding</keyword>
<dbReference type="CDD" id="cd06139">
    <property type="entry name" value="DNA_polA_I_Ecoli_like_exo"/>
    <property type="match status" value="1"/>
</dbReference>
<comment type="caution">
    <text evidence="20">The sequence shown here is derived from an EMBL/GenBank/DDBJ whole genome shotgun (WGS) entry which is preliminary data.</text>
</comment>
<dbReference type="SMART" id="SM00482">
    <property type="entry name" value="POLAc"/>
    <property type="match status" value="1"/>
</dbReference>
<dbReference type="InterPro" id="IPR001098">
    <property type="entry name" value="DNA-dir_DNA_pol_A_palm_dom"/>
</dbReference>
<evidence type="ECO:0000259" key="18">
    <source>
        <dbReference type="SMART" id="SM00475"/>
    </source>
</evidence>
<dbReference type="EMBL" id="VDMB01000021">
    <property type="protein sequence ID" value="TYT73757.1"/>
    <property type="molecule type" value="Genomic_DNA"/>
</dbReference>
<evidence type="ECO:0000256" key="11">
    <source>
        <dbReference type="ARBA" id="ARBA00022932"/>
    </source>
</evidence>
<dbReference type="InterPro" id="IPR018320">
    <property type="entry name" value="DNA_polymerase_1"/>
</dbReference>
<gene>
    <name evidence="16 20" type="primary">polA</name>
    <name evidence="20" type="ORF">FIM25_13530</name>
</gene>
<evidence type="ECO:0000256" key="14">
    <source>
        <dbReference type="ARBA" id="ARBA00049244"/>
    </source>
</evidence>
<dbReference type="NCBIfam" id="NF004397">
    <property type="entry name" value="PRK05755.1"/>
    <property type="match status" value="1"/>
</dbReference>
<dbReference type="SMART" id="SM00279">
    <property type="entry name" value="HhH2"/>
    <property type="match status" value="1"/>
</dbReference>
<dbReference type="Pfam" id="PF00476">
    <property type="entry name" value="DNA_pol_A"/>
    <property type="match status" value="1"/>
</dbReference>
<keyword evidence="4 16" id="KW-0808">Transferase</keyword>
<comment type="catalytic activity">
    <reaction evidence="14 16">
        <text>DNA(n) + a 2'-deoxyribonucleoside 5'-triphosphate = DNA(n+1) + diphosphate</text>
        <dbReference type="Rhea" id="RHEA:22508"/>
        <dbReference type="Rhea" id="RHEA-COMP:17339"/>
        <dbReference type="Rhea" id="RHEA-COMP:17340"/>
        <dbReference type="ChEBI" id="CHEBI:33019"/>
        <dbReference type="ChEBI" id="CHEBI:61560"/>
        <dbReference type="ChEBI" id="CHEBI:173112"/>
        <dbReference type="EC" id="2.7.7.7"/>
    </reaction>
</comment>
<sequence>MTAPTLYLIDGSAYIYRSYHAIRNLSSSKGEPTNATFGFTRTIIKLMESYSPEYAGVLFDAKGPTFRHEIYPEYKANRPPMPEDLVCQIDRIHTITKALGLPILRMEGWEADDLAGTLALQAKNAGFHVVLVTGDKDFLQLVDENTRIFDPMKDVWSDVALLKEKFGFDARGIVDMMALTGDSSDNIPGVPGIGPKTATALIKEYGSLEKIYEALPLMGKKKVVENLANNREKAFLSRKLAAIDCHAPIEFKPEEWRKKDSDNALLVSLFRELDFRQLQESFSAEGSTAPEKSEVVKDYQAIFSIKDLKIAAEAIKKAGIMAFDTETTGLDALSAGLVGISFSWKEDQGVYIPLGHLGEDFPAQLSLKEIREELEGLFSDPDIIKVAQNLKYDWTVLSRQGISLEGPLKDTLITSYLIDPTRSSHSLDALAMDMLGHRTIQYKDVVPKKGMGFEHASLEKALPYACEDADITLALWKKLQPELEEKKLTTLFETLEMPLVPVLMRMEERGIAVDREKLRNLSASMEKELSSITVEIHELAGSEFNINSPQQMGHILFEVLGLPVQKKTKKKTGYSTDVSVLESLADKHPLPAKVLRHRTLTKLKNTYADALQELAHPASGRIHTSFNQGVTATGRLSSSNPNLQNIPIRTEEGREIRKVFIPHEGWSMMAADYSQIELRLLAHYSEDRILMESFKENEDIHTRTAAEIFQVFPEFMTEELRRQAKTINFGIMYGMGPYKLAGELGISQKMAKTYITHYFARYAGVKAFMEKTVEEAREKGFTTTLFGRIRPLPDINSPNHNLRQMAERIAVNTPIQGSAADLIKMAMIQMDAALKENSMQTQMLLTVHDELVFEVPEEEKEKTAGMVRQIMENVAALKVPLLVNLAFGNNWSEAH</sequence>
<dbReference type="Gene3D" id="3.30.420.10">
    <property type="entry name" value="Ribonuclease H-like superfamily/Ribonuclease H"/>
    <property type="match status" value="1"/>
</dbReference>
<dbReference type="InterPro" id="IPR012337">
    <property type="entry name" value="RNaseH-like_sf"/>
</dbReference>
<evidence type="ECO:0000259" key="19">
    <source>
        <dbReference type="SMART" id="SM00482"/>
    </source>
</evidence>
<dbReference type="Pfam" id="PF01367">
    <property type="entry name" value="5_3_exonuc"/>
    <property type="match status" value="1"/>
</dbReference>
<dbReference type="InterPro" id="IPR036279">
    <property type="entry name" value="5-3_exonuclease_C_sf"/>
</dbReference>
<dbReference type="AlphaFoldDB" id="A0A5S5MDH3"/>
<dbReference type="CDD" id="cd08637">
    <property type="entry name" value="DNA_pol_A_pol_I_C"/>
    <property type="match status" value="1"/>
</dbReference>
<keyword evidence="11 16" id="KW-0239">DNA-directed DNA polymerase</keyword>
<keyword evidence="5 16" id="KW-0548">Nucleotidyltransferase</keyword>
<proteinExistence type="inferred from homology"/>
<dbReference type="InterPro" id="IPR043502">
    <property type="entry name" value="DNA/RNA_pol_sf"/>
</dbReference>
<dbReference type="PROSITE" id="PS00447">
    <property type="entry name" value="DNA_POLYMERASE_A"/>
    <property type="match status" value="1"/>
</dbReference>
<protein>
    <recommendedName>
        <fullName evidence="3 15">DNA polymerase I</fullName>
        <ecNumber evidence="2 15">2.7.7.7</ecNumber>
    </recommendedName>
</protein>
<dbReference type="InterPro" id="IPR036397">
    <property type="entry name" value="RNaseH_sf"/>
</dbReference>
<dbReference type="InterPro" id="IPR002562">
    <property type="entry name" value="3'-5'_exonuclease_dom"/>
</dbReference>
<dbReference type="Gene3D" id="1.10.150.20">
    <property type="entry name" value="5' to 3' exonuclease, C-terminal subdomain"/>
    <property type="match status" value="2"/>
</dbReference>
<reference evidence="20 21" key="1">
    <citation type="submission" date="2019-06" db="EMBL/GenBank/DDBJ databases">
        <title>Desulfobotulus mexicanus sp. nov., a novel sulfate-reducing bacterium isolated from the sediment of an alkaline crater lake in Mexico.</title>
        <authorList>
            <person name="Hirschler-Rea A."/>
        </authorList>
    </citation>
    <scope>NUCLEOTIDE SEQUENCE [LARGE SCALE GENOMIC DNA]</scope>
    <source>
        <strain evidence="20 21">PAR22N</strain>
    </source>
</reference>
<dbReference type="InterPro" id="IPR002298">
    <property type="entry name" value="DNA_polymerase_A"/>
</dbReference>